<dbReference type="PANTHER" id="PTHR45712:SF31">
    <property type="entry name" value="PODOCAN"/>
    <property type="match status" value="1"/>
</dbReference>
<name>A0A3B4EWW3_9CICH</name>
<feature type="compositionally biased region" description="Basic residues" evidence="3">
    <location>
        <begin position="45"/>
        <end position="74"/>
    </location>
</feature>
<dbReference type="InterPro" id="IPR001611">
    <property type="entry name" value="Leu-rich_rpt"/>
</dbReference>
<proteinExistence type="predicted"/>
<keyword evidence="1" id="KW-0433">Leucine-rich repeat</keyword>
<dbReference type="GeneTree" id="ENSGT00940000167455"/>
<feature type="compositionally biased region" description="Polar residues" evidence="3">
    <location>
        <begin position="1"/>
        <end position="35"/>
    </location>
</feature>
<sequence length="398" mass="44959">MENYTKLTGKQNKASSPQLQLNKSSAKPQLGTAKTPSPRPVKNNKQSKNKTIKKSKEKRRKKNNKTQKPPKKKKEILPPTQFPYFKDNYCPIEVPADLPASLEELRLDNNRLTVISKAAWAWCPGLLVLSLSNNSLGNNSVPNGVLSPLGNLHTLNLDHNMLISVPLGLPLSIKELYLKGNVLESFGRGAFNGKSGLVVLDLSANRLINKGLDRDSFLNTTFLESINLEGNRLKQVPQHLPLSVKTLNLEGNFISSIKKSAFRSLKKLEHLGLAWNKIFKVTTGAFRMLPVLHQLDLSHNTLKQVPRQLPKGLHSVALKHNKIRSVPRDAFCTNAVTENTKYAIYLIFFFHSNEDRKEQTEKDIKPHPRCDPARQNTQADWTELWYYSAVQSFPFPYL</sequence>
<dbReference type="AlphaFoldDB" id="A0A3B4EWW3"/>
<accession>A0A3B4EWW3</accession>
<evidence type="ECO:0000256" key="3">
    <source>
        <dbReference type="SAM" id="MobiDB-lite"/>
    </source>
</evidence>
<dbReference type="InterPro" id="IPR032675">
    <property type="entry name" value="LRR_dom_sf"/>
</dbReference>
<dbReference type="PANTHER" id="PTHR45712">
    <property type="entry name" value="AGAP008170-PA"/>
    <property type="match status" value="1"/>
</dbReference>
<dbReference type="SUPFAM" id="SSF52058">
    <property type="entry name" value="L domain-like"/>
    <property type="match status" value="1"/>
</dbReference>
<organism evidence="4">
    <name type="scientific">Pundamilia nyererei</name>
    <dbReference type="NCBI Taxonomy" id="303518"/>
    <lineage>
        <taxon>Eukaryota</taxon>
        <taxon>Metazoa</taxon>
        <taxon>Chordata</taxon>
        <taxon>Craniata</taxon>
        <taxon>Vertebrata</taxon>
        <taxon>Euteleostomi</taxon>
        <taxon>Actinopterygii</taxon>
        <taxon>Neopterygii</taxon>
        <taxon>Teleostei</taxon>
        <taxon>Neoteleostei</taxon>
        <taxon>Acanthomorphata</taxon>
        <taxon>Ovalentaria</taxon>
        <taxon>Cichlomorphae</taxon>
        <taxon>Cichliformes</taxon>
        <taxon>Cichlidae</taxon>
        <taxon>African cichlids</taxon>
        <taxon>Pseudocrenilabrinae</taxon>
        <taxon>Haplochromini</taxon>
        <taxon>Pundamilia</taxon>
    </lineage>
</organism>
<dbReference type="STRING" id="303518.ENSPNYP00000001571"/>
<dbReference type="SMART" id="SM00369">
    <property type="entry name" value="LRR_TYP"/>
    <property type="match status" value="8"/>
</dbReference>
<evidence type="ECO:0000256" key="1">
    <source>
        <dbReference type="ARBA" id="ARBA00022614"/>
    </source>
</evidence>
<evidence type="ECO:0000313" key="4">
    <source>
        <dbReference type="Ensembl" id="ENSPNYP00000001571.1"/>
    </source>
</evidence>
<dbReference type="InterPro" id="IPR050333">
    <property type="entry name" value="SLRP"/>
</dbReference>
<dbReference type="PROSITE" id="PS51450">
    <property type="entry name" value="LRR"/>
    <property type="match status" value="1"/>
</dbReference>
<dbReference type="GO" id="GO:0005615">
    <property type="term" value="C:extracellular space"/>
    <property type="evidence" value="ECO:0007669"/>
    <property type="project" value="TreeGrafter"/>
</dbReference>
<dbReference type="Ensembl" id="ENSPNYT00000001605.1">
    <property type="protein sequence ID" value="ENSPNYP00000001571.1"/>
    <property type="gene ID" value="ENSPNYG00000001247.1"/>
</dbReference>
<protein>
    <submittedName>
        <fullName evidence="4">Wu:fc23c09</fullName>
    </submittedName>
</protein>
<keyword evidence="2" id="KW-0677">Repeat</keyword>
<dbReference type="Gene3D" id="3.80.10.10">
    <property type="entry name" value="Ribonuclease Inhibitor"/>
    <property type="match status" value="3"/>
</dbReference>
<feature type="region of interest" description="Disordered" evidence="3">
    <location>
        <begin position="1"/>
        <end position="78"/>
    </location>
</feature>
<reference evidence="4" key="1">
    <citation type="submission" date="2023-09" db="UniProtKB">
        <authorList>
            <consortium name="Ensembl"/>
        </authorList>
    </citation>
    <scope>IDENTIFICATION</scope>
</reference>
<dbReference type="InterPro" id="IPR003591">
    <property type="entry name" value="Leu-rich_rpt_typical-subtyp"/>
</dbReference>
<evidence type="ECO:0000256" key="2">
    <source>
        <dbReference type="ARBA" id="ARBA00022737"/>
    </source>
</evidence>
<dbReference type="Pfam" id="PF13855">
    <property type="entry name" value="LRR_8"/>
    <property type="match status" value="3"/>
</dbReference>